<keyword evidence="17" id="KW-1185">Reference proteome</keyword>
<evidence type="ECO:0000256" key="2">
    <source>
        <dbReference type="ARBA" id="ARBA00009986"/>
    </source>
</evidence>
<feature type="domain" description="Aldehyde dehydrogenase" evidence="15">
    <location>
        <begin position="107"/>
        <end position="374"/>
    </location>
</feature>
<gene>
    <name evidence="16" type="ORF">AFUS01_LOCUS27336</name>
</gene>
<evidence type="ECO:0000313" key="17">
    <source>
        <dbReference type="Proteomes" id="UP000708208"/>
    </source>
</evidence>
<evidence type="ECO:0000256" key="7">
    <source>
        <dbReference type="ARBA" id="ARBA00023098"/>
    </source>
</evidence>
<dbReference type="GO" id="GO:0004029">
    <property type="term" value="F:aldehyde dehydrogenase (NAD+) activity"/>
    <property type="evidence" value="ECO:0007669"/>
    <property type="project" value="TreeGrafter"/>
</dbReference>
<dbReference type="PANTHER" id="PTHR43570">
    <property type="entry name" value="ALDEHYDE DEHYDROGENASE"/>
    <property type="match status" value="1"/>
</dbReference>
<dbReference type="GO" id="GO:0006629">
    <property type="term" value="P:lipid metabolic process"/>
    <property type="evidence" value="ECO:0007669"/>
    <property type="project" value="UniProtKB-KW"/>
</dbReference>
<dbReference type="InterPro" id="IPR029510">
    <property type="entry name" value="Ald_DH_CS_GLU"/>
</dbReference>
<keyword evidence="5" id="KW-0521">NADP</keyword>
<feature type="active site" evidence="12">
    <location>
        <position position="154"/>
    </location>
</feature>
<evidence type="ECO:0000256" key="4">
    <source>
        <dbReference type="ARBA" id="ARBA00022490"/>
    </source>
</evidence>
<evidence type="ECO:0000256" key="1">
    <source>
        <dbReference type="ARBA" id="ARBA00004496"/>
    </source>
</evidence>
<accession>A0A8J2PCU7</accession>
<dbReference type="OrthoDB" id="440325at2759"/>
<dbReference type="GO" id="GO:0005737">
    <property type="term" value="C:cytoplasm"/>
    <property type="evidence" value="ECO:0007669"/>
    <property type="project" value="UniProtKB-SubCell"/>
</dbReference>
<dbReference type="FunFam" id="3.40.309.10:FF:000003">
    <property type="entry name" value="Aldehyde dehydrogenase"/>
    <property type="match status" value="1"/>
</dbReference>
<name>A0A8J2PCU7_9HEXA</name>
<dbReference type="AlphaFoldDB" id="A0A8J2PCU7"/>
<evidence type="ECO:0000256" key="10">
    <source>
        <dbReference type="ARBA" id="ARBA00049219"/>
    </source>
</evidence>
<evidence type="ECO:0000313" key="16">
    <source>
        <dbReference type="EMBL" id="CAG7816733.1"/>
    </source>
</evidence>
<evidence type="ECO:0000256" key="6">
    <source>
        <dbReference type="ARBA" id="ARBA00023002"/>
    </source>
</evidence>
<sequence length="461" mass="52247">MLQVIGKAKVAFQIGKTLPISFRIEQLQGLINLLRENRGELLNALERDLRKPRTEGILSELEVVEKEARSMLSNLRKYTSVEKLPINLLTPTDRGYIRKEPYDRECYHVILGDVEETQELLHHKFDYIFFTGSPTIGKKVMTAAAPHLTPVTLELGGKNPCYIHDSADIQIATKRIIWGKFLNAGQACISIDYVICSPLVSEKFLRIAYQLLNEWHGTTARTCPNLSRIVSAKHFTRLSNLLDETKGRVILGGNVNQRELWIQPTVVIDVDATDPLMEDEIFGPILPIVTVSSVDEAITLIRSKSTPLALYTFSKDDRINEKIIGATTSGGVCINDVVVQATWSLLPFGGTGTSGMGAYHGKYSFDTFSHRRSVLHRGFSYLSEKSHEGRYPPYTLQKTKFLSLALKHFDKFFIAESKLYKFFLVFLSVSFYVGFRRVFNIPSIREILLVMKKVFLKKRGY</sequence>
<dbReference type="PANTHER" id="PTHR43570:SF16">
    <property type="entry name" value="ALDEHYDE DEHYDROGENASE TYPE III, ISOFORM Q"/>
    <property type="match status" value="1"/>
</dbReference>
<keyword evidence="14" id="KW-0812">Transmembrane</keyword>
<comment type="subunit">
    <text evidence="3">Homodimer.</text>
</comment>
<feature type="transmembrane region" description="Helical" evidence="14">
    <location>
        <begin position="419"/>
        <end position="435"/>
    </location>
</feature>
<proteinExistence type="inferred from homology"/>
<dbReference type="EMBL" id="CAJVCH010377064">
    <property type="protein sequence ID" value="CAG7816733.1"/>
    <property type="molecule type" value="Genomic_DNA"/>
</dbReference>
<evidence type="ECO:0000259" key="15">
    <source>
        <dbReference type="Pfam" id="PF00171"/>
    </source>
</evidence>
<evidence type="ECO:0000256" key="9">
    <source>
        <dbReference type="ARBA" id="ARBA00048806"/>
    </source>
</evidence>
<evidence type="ECO:0000256" key="5">
    <source>
        <dbReference type="ARBA" id="ARBA00022857"/>
    </source>
</evidence>
<comment type="catalytic activity">
    <reaction evidence="10">
        <text>an aldehyde + NAD(+) + H2O = a carboxylate + NADH + 2 H(+)</text>
        <dbReference type="Rhea" id="RHEA:16185"/>
        <dbReference type="ChEBI" id="CHEBI:15377"/>
        <dbReference type="ChEBI" id="CHEBI:15378"/>
        <dbReference type="ChEBI" id="CHEBI:17478"/>
        <dbReference type="ChEBI" id="CHEBI:29067"/>
        <dbReference type="ChEBI" id="CHEBI:57540"/>
        <dbReference type="ChEBI" id="CHEBI:57945"/>
        <dbReference type="EC" id="1.2.1.5"/>
    </reaction>
</comment>
<keyword evidence="14" id="KW-1133">Transmembrane helix</keyword>
<keyword evidence="4" id="KW-0963">Cytoplasm</keyword>
<keyword evidence="14" id="KW-0472">Membrane</keyword>
<dbReference type="Pfam" id="PF00171">
    <property type="entry name" value="Aldedh"/>
    <property type="match status" value="1"/>
</dbReference>
<dbReference type="GO" id="GO:0006081">
    <property type="term" value="P:aldehyde metabolic process"/>
    <property type="evidence" value="ECO:0007669"/>
    <property type="project" value="InterPro"/>
</dbReference>
<keyword evidence="6 11" id="KW-0560">Oxidoreductase</keyword>
<dbReference type="InterPro" id="IPR015590">
    <property type="entry name" value="Aldehyde_DH_dom"/>
</dbReference>
<evidence type="ECO:0000256" key="13">
    <source>
        <dbReference type="RuleBase" id="RU003345"/>
    </source>
</evidence>
<comment type="similarity">
    <text evidence="2 11 13">Belongs to the aldehyde dehydrogenase family.</text>
</comment>
<dbReference type="PIRSF" id="PIRSF036492">
    <property type="entry name" value="ALDH"/>
    <property type="match status" value="1"/>
</dbReference>
<dbReference type="InterPro" id="IPR012394">
    <property type="entry name" value="Aldehyde_DH_NAD(P)"/>
</dbReference>
<dbReference type="FunFam" id="3.40.605.10:FF:000027">
    <property type="entry name" value="Aldehyde dehydrogenase, dimeric NADP-preferring"/>
    <property type="match status" value="1"/>
</dbReference>
<comment type="function">
    <text evidence="8">ALDHs play a major role in the detoxification of alcohol-derived acetaldehyde. They are involved in the metabolism of corticosteroids, biogenic amines, neurotransmitters, and lipid peroxidation. Oxidizes medium and long chain aldehydes into non-toxic fatty acids. Preferentially oxidizes aromatic aldehyde substrates. Comprises about 50 percent of corneal epithelial soluble proteins. May play a role in preventing corneal damage caused by ultraviolet light.</text>
</comment>
<dbReference type="Proteomes" id="UP000708208">
    <property type="component" value="Unassembled WGS sequence"/>
</dbReference>
<comment type="catalytic activity">
    <reaction evidence="9">
        <text>octanal + NAD(+) + H2O = octanoate + NADH + 2 H(+)</text>
        <dbReference type="Rhea" id="RHEA:44100"/>
        <dbReference type="ChEBI" id="CHEBI:15377"/>
        <dbReference type="ChEBI" id="CHEBI:15378"/>
        <dbReference type="ChEBI" id="CHEBI:17935"/>
        <dbReference type="ChEBI" id="CHEBI:25646"/>
        <dbReference type="ChEBI" id="CHEBI:57540"/>
        <dbReference type="ChEBI" id="CHEBI:57945"/>
    </reaction>
</comment>
<comment type="subcellular location">
    <subcellularLocation>
        <location evidence="1">Cytoplasm</location>
    </subcellularLocation>
</comment>
<evidence type="ECO:0000256" key="8">
    <source>
        <dbReference type="ARBA" id="ARBA00045468"/>
    </source>
</evidence>
<organism evidence="16 17">
    <name type="scientific">Allacma fusca</name>
    <dbReference type="NCBI Taxonomy" id="39272"/>
    <lineage>
        <taxon>Eukaryota</taxon>
        <taxon>Metazoa</taxon>
        <taxon>Ecdysozoa</taxon>
        <taxon>Arthropoda</taxon>
        <taxon>Hexapoda</taxon>
        <taxon>Collembola</taxon>
        <taxon>Symphypleona</taxon>
        <taxon>Sminthuridae</taxon>
        <taxon>Allacma</taxon>
    </lineage>
</organism>
<comment type="caution">
    <text evidence="16">The sequence shown here is derived from an EMBL/GenBank/DDBJ whole genome shotgun (WGS) entry which is preliminary data.</text>
</comment>
<keyword evidence="7" id="KW-0443">Lipid metabolism</keyword>
<evidence type="ECO:0000256" key="14">
    <source>
        <dbReference type="SAM" id="Phobius"/>
    </source>
</evidence>
<dbReference type="PROSITE" id="PS00687">
    <property type="entry name" value="ALDEHYDE_DEHYDR_GLU"/>
    <property type="match status" value="1"/>
</dbReference>
<evidence type="ECO:0000256" key="3">
    <source>
        <dbReference type="ARBA" id="ARBA00011738"/>
    </source>
</evidence>
<evidence type="ECO:0000256" key="11">
    <source>
        <dbReference type="PIRNR" id="PIRNR036492"/>
    </source>
</evidence>
<protein>
    <recommendedName>
        <fullName evidence="11">Aldehyde dehydrogenase</fullName>
    </recommendedName>
</protein>
<evidence type="ECO:0000256" key="12">
    <source>
        <dbReference type="PROSITE-ProRule" id="PRU10007"/>
    </source>
</evidence>
<reference evidence="16" key="1">
    <citation type="submission" date="2021-06" db="EMBL/GenBank/DDBJ databases">
        <authorList>
            <person name="Hodson N. C."/>
            <person name="Mongue J. A."/>
            <person name="Jaron S. K."/>
        </authorList>
    </citation>
    <scope>NUCLEOTIDE SEQUENCE</scope>
</reference>